<dbReference type="SMART" id="SM00881">
    <property type="entry name" value="CoA_binding"/>
    <property type="match status" value="1"/>
</dbReference>
<dbReference type="Pfam" id="PF13380">
    <property type="entry name" value="CoA_binding_2"/>
    <property type="match status" value="1"/>
</dbReference>
<dbReference type="PANTHER" id="PTHR43334">
    <property type="entry name" value="ACETATE--COA LIGASE [ADP-FORMING]"/>
    <property type="match status" value="1"/>
</dbReference>
<reference evidence="6 7" key="1">
    <citation type="journal article" date="2017" name="ISME J.">
        <title>Grape pomace compost harbors organohalide-respiring Dehalogenimonas species with novel reductive dehalogenase genes.</title>
        <authorList>
            <person name="Yang Y."/>
            <person name="Higgins S.A."/>
            <person name="Yan J."/>
            <person name="Simsir B."/>
            <person name="Chourey K."/>
            <person name="Iyer R."/>
            <person name="Hettich R.L."/>
            <person name="Baldwin B."/>
            <person name="Ogles D.M."/>
            <person name="Loffler F.E."/>
        </authorList>
    </citation>
    <scope>NUCLEOTIDE SEQUENCE [LARGE SCALE GENOMIC DNA]</scope>
    <source>
        <strain evidence="6 7">GP</strain>
    </source>
</reference>
<dbReference type="InterPro" id="IPR013815">
    <property type="entry name" value="ATP_grasp_subdomain_1"/>
</dbReference>
<dbReference type="SUPFAM" id="SSF51735">
    <property type="entry name" value="NAD(P)-binding Rossmann-fold domains"/>
    <property type="match status" value="1"/>
</dbReference>
<dbReference type="EMBL" id="JQAN02000011">
    <property type="protein sequence ID" value="PPD57673.1"/>
    <property type="molecule type" value="Genomic_DNA"/>
</dbReference>
<dbReference type="InterPro" id="IPR051538">
    <property type="entry name" value="Acyl-CoA_Synth/Transferase"/>
</dbReference>
<comment type="caution">
    <text evidence="6">The sequence shown here is derived from an EMBL/GenBank/DDBJ whole genome shotgun (WGS) entry which is preliminary data.</text>
</comment>
<dbReference type="InterPro" id="IPR016102">
    <property type="entry name" value="Succinyl-CoA_synth-like"/>
</dbReference>
<evidence type="ECO:0000259" key="5">
    <source>
        <dbReference type="PROSITE" id="PS50975"/>
    </source>
</evidence>
<dbReference type="GO" id="GO:0046872">
    <property type="term" value="F:metal ion binding"/>
    <property type="evidence" value="ECO:0007669"/>
    <property type="project" value="InterPro"/>
</dbReference>
<accession>A0A2P5P5U7</accession>
<keyword evidence="2 4" id="KW-0547">Nucleotide-binding</keyword>
<evidence type="ECO:0000256" key="2">
    <source>
        <dbReference type="ARBA" id="ARBA00022741"/>
    </source>
</evidence>
<dbReference type="InterPro" id="IPR011761">
    <property type="entry name" value="ATP-grasp"/>
</dbReference>
<dbReference type="Gene3D" id="3.40.50.720">
    <property type="entry name" value="NAD(P)-binding Rossmann-like Domain"/>
    <property type="match status" value="1"/>
</dbReference>
<dbReference type="GO" id="GO:0005524">
    <property type="term" value="F:ATP binding"/>
    <property type="evidence" value="ECO:0007669"/>
    <property type="project" value="UniProtKB-UniRule"/>
</dbReference>
<dbReference type="GO" id="GO:0043758">
    <property type="term" value="F:acetate-CoA ligase (ADP-forming) activity"/>
    <property type="evidence" value="ECO:0007669"/>
    <property type="project" value="InterPro"/>
</dbReference>
<keyword evidence="3 4" id="KW-0067">ATP-binding</keyword>
<protein>
    <recommendedName>
        <fullName evidence="5">ATP-grasp domain-containing protein</fullName>
    </recommendedName>
</protein>
<keyword evidence="7" id="KW-1185">Reference proteome</keyword>
<dbReference type="Pfam" id="PF13549">
    <property type="entry name" value="ATP-grasp_5"/>
    <property type="match status" value="1"/>
</dbReference>
<dbReference type="InterPro" id="IPR003781">
    <property type="entry name" value="CoA-bd"/>
</dbReference>
<organism evidence="6 7">
    <name type="scientific">Dehalogenimonas etheniformans</name>
    <dbReference type="NCBI Taxonomy" id="1536648"/>
    <lineage>
        <taxon>Bacteria</taxon>
        <taxon>Bacillati</taxon>
        <taxon>Chloroflexota</taxon>
        <taxon>Dehalococcoidia</taxon>
        <taxon>Dehalococcoidales</taxon>
        <taxon>Dehalococcoidaceae</taxon>
        <taxon>Dehalogenimonas</taxon>
    </lineage>
</organism>
<dbReference type="Gene3D" id="3.30.470.20">
    <property type="entry name" value="ATP-grasp fold, B domain"/>
    <property type="match status" value="1"/>
</dbReference>
<dbReference type="InterPro" id="IPR032875">
    <property type="entry name" value="Succ_CoA_lig_flav_dom"/>
</dbReference>
<dbReference type="InterPro" id="IPR043938">
    <property type="entry name" value="Ligase_CoA_dom"/>
</dbReference>
<dbReference type="SUPFAM" id="SSF52210">
    <property type="entry name" value="Succinyl-CoA synthetase domains"/>
    <property type="match status" value="2"/>
</dbReference>
<dbReference type="PANTHER" id="PTHR43334:SF1">
    <property type="entry name" value="3-HYDROXYPROPIONATE--COA LIGASE [ADP-FORMING]"/>
    <property type="match status" value="1"/>
</dbReference>
<evidence type="ECO:0000256" key="3">
    <source>
        <dbReference type="ARBA" id="ARBA00022840"/>
    </source>
</evidence>
<dbReference type="SUPFAM" id="SSF56059">
    <property type="entry name" value="Glutathione synthetase ATP-binding domain-like"/>
    <property type="match status" value="1"/>
</dbReference>
<dbReference type="OrthoDB" id="9807426at2"/>
<dbReference type="Pfam" id="PF19045">
    <property type="entry name" value="Ligase_CoA_2"/>
    <property type="match status" value="1"/>
</dbReference>
<dbReference type="InterPro" id="IPR036291">
    <property type="entry name" value="NAD(P)-bd_dom_sf"/>
</dbReference>
<keyword evidence="1" id="KW-0436">Ligase</keyword>
<name>A0A2P5P5U7_9CHLR</name>
<dbReference type="Proteomes" id="UP000235653">
    <property type="component" value="Unassembled WGS sequence"/>
</dbReference>
<dbReference type="Gene3D" id="3.40.50.261">
    <property type="entry name" value="Succinyl-CoA synthetase domains"/>
    <property type="match status" value="2"/>
</dbReference>
<evidence type="ECO:0000256" key="1">
    <source>
        <dbReference type="ARBA" id="ARBA00022598"/>
    </source>
</evidence>
<dbReference type="Gene3D" id="3.30.1490.20">
    <property type="entry name" value="ATP-grasp fold, A domain"/>
    <property type="match status" value="1"/>
</dbReference>
<dbReference type="AlphaFoldDB" id="A0A2P5P5U7"/>
<gene>
    <name evidence="6" type="ORF">JP09_007990</name>
</gene>
<feature type="domain" description="ATP-grasp" evidence="5">
    <location>
        <begin position="509"/>
        <end position="716"/>
    </location>
</feature>
<evidence type="ECO:0000313" key="7">
    <source>
        <dbReference type="Proteomes" id="UP000235653"/>
    </source>
</evidence>
<evidence type="ECO:0000313" key="6">
    <source>
        <dbReference type="EMBL" id="PPD57673.1"/>
    </source>
</evidence>
<dbReference type="PROSITE" id="PS50975">
    <property type="entry name" value="ATP_GRASP"/>
    <property type="match status" value="1"/>
</dbReference>
<sequence length="732" mass="77865">MNTYLIHLANKYMNENKRSLESLLKPRSVAVIGASRREGSLGNKIFNNLLESDFKGPVFPINPNADDISSVKAYPSIFDIPEPVDLAVIAVPAEFVLEAAEQCGLKGVKALVVISAGFAENGREGVNRQRDLASICRHHGMRLVGPNCMGVLNTDPNVSLNATFSHVFPPQGDIAMATQSGALGLVILEYARNLNIGLSTFVSVGNKADVSSNDLLEYWRDDPNTSVIMLYLESFGNPKKFARLARSISPSKPIVAVKSGRSPQGSKATASHTGALATADVAVDALFAQTGIIRVDSLEQLFDVSDFLSKQPLPRGNRVAILTNGGGPGALAADACSAAGLELTPLSDETLAGLKALLPVRASLANPIDITDVGASEYRGALSLLASDDNIDAVIVIFIPPVFACPEEVAVVIKDLAPEFRRRGKPMVASFMGQRGCVPGTTLPAGAAGVPSFAFPEAAVYVLARALDYGRQRQKQKGTIPEFPDIDRQKAKEIVDSAPDGWLQPVEVFSLLECYGIKALGIRSAANLEQATAAAQEIGYPVVLKIDSNTIVHKTEAGGIILDIGSPEELQTAYDGLMKRMSIAGFVTGVRGVTVQKMAGEGIELIAGVIHDAIFGQLTLFGLGGIYTELFKDSTVRIQPLTDVDANEMVHSIKAYKLLEGFRGSPPADIQAIEELLLRLSALVEDLPRIQELDLNPVRVFAAGKGYAVVDARILLAGNKQHANSVPESVAG</sequence>
<dbReference type="Pfam" id="PF13607">
    <property type="entry name" value="Succ_CoA_lig"/>
    <property type="match status" value="1"/>
</dbReference>
<evidence type="ECO:0000256" key="4">
    <source>
        <dbReference type="PROSITE-ProRule" id="PRU00409"/>
    </source>
</evidence>
<proteinExistence type="predicted"/>